<dbReference type="InterPro" id="IPR013786">
    <property type="entry name" value="AcylCoA_DH/ox_N"/>
</dbReference>
<dbReference type="Gene3D" id="1.20.140.10">
    <property type="entry name" value="Butyryl-CoA Dehydrogenase, subunit A, domain 3"/>
    <property type="match status" value="1"/>
</dbReference>
<comment type="similarity">
    <text evidence="2 7">Belongs to the acyl-CoA dehydrogenase family.</text>
</comment>
<dbReference type="InterPro" id="IPR037069">
    <property type="entry name" value="AcylCoA_DH/ox_N_sf"/>
</dbReference>
<dbReference type="AlphaFoldDB" id="A0A2S9PZZ5"/>
<feature type="compositionally biased region" description="Polar residues" evidence="8">
    <location>
        <begin position="20"/>
        <end position="31"/>
    </location>
</feature>
<dbReference type="SUPFAM" id="SSF56645">
    <property type="entry name" value="Acyl-CoA dehydrogenase NM domain-like"/>
    <property type="match status" value="1"/>
</dbReference>
<keyword evidence="5 7" id="KW-0274">FAD</keyword>
<dbReference type="GO" id="GO:0033539">
    <property type="term" value="P:fatty acid beta-oxidation using acyl-CoA dehydrogenase"/>
    <property type="evidence" value="ECO:0007669"/>
    <property type="project" value="TreeGrafter"/>
</dbReference>
<evidence type="ECO:0000259" key="9">
    <source>
        <dbReference type="Pfam" id="PF00441"/>
    </source>
</evidence>
<dbReference type="Gene3D" id="1.10.540.10">
    <property type="entry name" value="Acyl-CoA dehydrogenase/oxidase, N-terminal domain"/>
    <property type="match status" value="1"/>
</dbReference>
<dbReference type="Pfam" id="PF02771">
    <property type="entry name" value="Acyl-CoA_dh_N"/>
    <property type="match status" value="1"/>
</dbReference>
<name>A0A2S9PZZ5_9ACTN</name>
<keyword evidence="13" id="KW-1185">Reference proteome</keyword>
<dbReference type="GO" id="GO:0005737">
    <property type="term" value="C:cytoplasm"/>
    <property type="evidence" value="ECO:0007669"/>
    <property type="project" value="TreeGrafter"/>
</dbReference>
<evidence type="ECO:0000256" key="6">
    <source>
        <dbReference type="ARBA" id="ARBA00023002"/>
    </source>
</evidence>
<feature type="domain" description="Acyl-CoA dehydrogenase/oxidase N-terminal" evidence="11">
    <location>
        <begin position="69"/>
        <end position="178"/>
    </location>
</feature>
<evidence type="ECO:0000256" key="5">
    <source>
        <dbReference type="ARBA" id="ARBA00022827"/>
    </source>
</evidence>
<dbReference type="Gene3D" id="2.40.110.10">
    <property type="entry name" value="Butyryl-CoA Dehydrogenase, subunit A, domain 2"/>
    <property type="match status" value="1"/>
</dbReference>
<feature type="domain" description="Acyl-CoA dehydrogenase/oxidase C-terminal" evidence="9">
    <location>
        <begin position="295"/>
        <end position="440"/>
    </location>
</feature>
<dbReference type="GO" id="GO:0003995">
    <property type="term" value="F:acyl-CoA dehydrogenase activity"/>
    <property type="evidence" value="ECO:0007669"/>
    <property type="project" value="TreeGrafter"/>
</dbReference>
<evidence type="ECO:0000256" key="8">
    <source>
        <dbReference type="SAM" id="MobiDB-lite"/>
    </source>
</evidence>
<evidence type="ECO:0000313" key="12">
    <source>
        <dbReference type="EMBL" id="PRH79994.1"/>
    </source>
</evidence>
<evidence type="ECO:0000313" key="13">
    <source>
        <dbReference type="Proteomes" id="UP000239322"/>
    </source>
</evidence>
<dbReference type="InterPro" id="IPR009100">
    <property type="entry name" value="AcylCoA_DH/oxidase_NM_dom_sf"/>
</dbReference>
<dbReference type="GO" id="GO:0050660">
    <property type="term" value="F:flavin adenine dinucleotide binding"/>
    <property type="evidence" value="ECO:0007669"/>
    <property type="project" value="InterPro"/>
</dbReference>
<proteinExistence type="inferred from homology"/>
<dbReference type="InterPro" id="IPR009075">
    <property type="entry name" value="AcylCo_DH/oxidase_C"/>
</dbReference>
<sequence length="451" mass="47055">MPLLSRRPAVAGARVVPKTGTRTPVRPTSSAERVGHAFPGVPRDDRGGIAVRDPAASAEPTRSDRVPAELAEHVGRFVDSVVVPAETVLDAGGPAAAEALAELHARARSEGLWALPLPVELGGGGLSFSAYAHLAEAEGASDHGPAALGSAPLLDVGMLSRHATDRVRDACLRPLVAGAMRTCYAMTEPDVPGTEPRLTSTTATRAPDGGWRVSGRKWFVSGAARADLVTVLARTGGAPGDRDGLSLLLVPTGTPGFRVVRELPVFGAAGQYEIEFDGVVVPHDHLVGPEGGALTIAGERLAIGRTLRCLRWLGQAQRAFDLMCERAVTRRGTRGPLADHQLVQQHVFDALLALRTTRPLVHEAAALVAAGRDARTEVGLAKVAAARMLQQVADAAIQVFGAAGLGPDTPLPALFRGGRAARILDGPDELHVTSVARRVLRARAEAAATRG</sequence>
<gene>
    <name evidence="12" type="ORF">C6N75_06645</name>
</gene>
<evidence type="ECO:0000256" key="7">
    <source>
        <dbReference type="RuleBase" id="RU362125"/>
    </source>
</evidence>
<organism evidence="12 13">
    <name type="scientific">Streptomyces solincola</name>
    <dbReference type="NCBI Taxonomy" id="2100817"/>
    <lineage>
        <taxon>Bacteria</taxon>
        <taxon>Bacillati</taxon>
        <taxon>Actinomycetota</taxon>
        <taxon>Actinomycetes</taxon>
        <taxon>Kitasatosporales</taxon>
        <taxon>Streptomycetaceae</taxon>
        <taxon>Streptomyces</taxon>
    </lineage>
</organism>
<comment type="subunit">
    <text evidence="3">Homodimer.</text>
</comment>
<keyword evidence="4 7" id="KW-0285">Flavoprotein</keyword>
<protein>
    <submittedName>
        <fullName evidence="12">Acyl-CoA dehydrogenase</fullName>
    </submittedName>
</protein>
<dbReference type="EMBL" id="PVLV01000087">
    <property type="protein sequence ID" value="PRH79994.1"/>
    <property type="molecule type" value="Genomic_DNA"/>
</dbReference>
<dbReference type="Pfam" id="PF02770">
    <property type="entry name" value="Acyl-CoA_dh_M"/>
    <property type="match status" value="1"/>
</dbReference>
<evidence type="ECO:0000256" key="2">
    <source>
        <dbReference type="ARBA" id="ARBA00009347"/>
    </source>
</evidence>
<dbReference type="Pfam" id="PF00441">
    <property type="entry name" value="Acyl-CoA_dh_1"/>
    <property type="match status" value="1"/>
</dbReference>
<feature type="domain" description="Acyl-CoA oxidase/dehydrogenase middle" evidence="10">
    <location>
        <begin position="183"/>
        <end position="279"/>
    </location>
</feature>
<dbReference type="PANTHER" id="PTHR48083:SF13">
    <property type="entry name" value="ACYL-COA DEHYDROGENASE FAMILY MEMBER 11"/>
    <property type="match status" value="1"/>
</dbReference>
<dbReference type="PANTHER" id="PTHR48083">
    <property type="entry name" value="MEDIUM-CHAIN SPECIFIC ACYL-COA DEHYDROGENASE, MITOCHONDRIAL-RELATED"/>
    <property type="match status" value="1"/>
</dbReference>
<keyword evidence="6 7" id="KW-0560">Oxidoreductase</keyword>
<dbReference type="InterPro" id="IPR006091">
    <property type="entry name" value="Acyl-CoA_Oxase/DH_mid-dom"/>
</dbReference>
<evidence type="ECO:0000259" key="11">
    <source>
        <dbReference type="Pfam" id="PF02771"/>
    </source>
</evidence>
<dbReference type="Proteomes" id="UP000239322">
    <property type="component" value="Unassembled WGS sequence"/>
</dbReference>
<evidence type="ECO:0000259" key="10">
    <source>
        <dbReference type="Pfam" id="PF02770"/>
    </source>
</evidence>
<dbReference type="OrthoDB" id="8876745at2"/>
<dbReference type="InterPro" id="IPR050741">
    <property type="entry name" value="Acyl-CoA_dehydrogenase"/>
</dbReference>
<accession>A0A2S9PZZ5</accession>
<evidence type="ECO:0000256" key="4">
    <source>
        <dbReference type="ARBA" id="ARBA00022630"/>
    </source>
</evidence>
<dbReference type="InterPro" id="IPR046373">
    <property type="entry name" value="Acyl-CoA_Oxase/DH_mid-dom_sf"/>
</dbReference>
<dbReference type="InterPro" id="IPR036250">
    <property type="entry name" value="AcylCo_DH-like_C"/>
</dbReference>
<feature type="region of interest" description="Disordered" evidence="8">
    <location>
        <begin position="1"/>
        <end position="49"/>
    </location>
</feature>
<evidence type="ECO:0000256" key="1">
    <source>
        <dbReference type="ARBA" id="ARBA00001974"/>
    </source>
</evidence>
<evidence type="ECO:0000256" key="3">
    <source>
        <dbReference type="ARBA" id="ARBA00011738"/>
    </source>
</evidence>
<reference evidence="12 13" key="1">
    <citation type="submission" date="2018-03" db="EMBL/GenBank/DDBJ databases">
        <title>Novel Streptomyces sp. from soil.</title>
        <authorList>
            <person name="Tan G.Y.A."/>
            <person name="Lee Z.Y."/>
        </authorList>
    </citation>
    <scope>NUCLEOTIDE SEQUENCE [LARGE SCALE GENOMIC DNA]</scope>
    <source>
        <strain evidence="12 13">ST5x</strain>
    </source>
</reference>
<comment type="cofactor">
    <cofactor evidence="1 7">
        <name>FAD</name>
        <dbReference type="ChEBI" id="CHEBI:57692"/>
    </cofactor>
</comment>
<dbReference type="SUPFAM" id="SSF47203">
    <property type="entry name" value="Acyl-CoA dehydrogenase C-terminal domain-like"/>
    <property type="match status" value="1"/>
</dbReference>
<comment type="caution">
    <text evidence="12">The sequence shown here is derived from an EMBL/GenBank/DDBJ whole genome shotgun (WGS) entry which is preliminary data.</text>
</comment>